<organism evidence="1 2">
    <name type="scientific">Aquatica leii</name>
    <dbReference type="NCBI Taxonomy" id="1421715"/>
    <lineage>
        <taxon>Eukaryota</taxon>
        <taxon>Metazoa</taxon>
        <taxon>Ecdysozoa</taxon>
        <taxon>Arthropoda</taxon>
        <taxon>Hexapoda</taxon>
        <taxon>Insecta</taxon>
        <taxon>Pterygota</taxon>
        <taxon>Neoptera</taxon>
        <taxon>Endopterygota</taxon>
        <taxon>Coleoptera</taxon>
        <taxon>Polyphaga</taxon>
        <taxon>Elateriformia</taxon>
        <taxon>Elateroidea</taxon>
        <taxon>Lampyridae</taxon>
        <taxon>Luciolinae</taxon>
        <taxon>Aquatica</taxon>
    </lineage>
</organism>
<reference evidence="2" key="1">
    <citation type="submission" date="2023-01" db="EMBL/GenBank/DDBJ databases">
        <title>Key to firefly adult light organ development and bioluminescence: homeobox transcription factors regulate luciferase expression and transportation to peroxisome.</title>
        <authorList>
            <person name="Fu X."/>
        </authorList>
    </citation>
    <scope>NUCLEOTIDE SEQUENCE [LARGE SCALE GENOMIC DNA]</scope>
</reference>
<keyword evidence="2" id="KW-1185">Reference proteome</keyword>
<comment type="caution">
    <text evidence="1">The sequence shown here is derived from an EMBL/GenBank/DDBJ whole genome shotgun (WGS) entry which is preliminary data.</text>
</comment>
<evidence type="ECO:0000313" key="1">
    <source>
        <dbReference type="EMBL" id="KAK4880036.1"/>
    </source>
</evidence>
<sequence>MKFLRAIQGVMRIDKIRNEKIREELEVEPIMKNIKRQQLRWFEHLVRMEEERTTKRIWEARVQQKKGKGRPRKTWNKEKEEIYKRRWVDIEKREKNGKN</sequence>
<dbReference type="AlphaFoldDB" id="A0AAN7S9H9"/>
<accession>A0AAN7S9H9</accession>
<gene>
    <name evidence="1" type="ORF">RN001_008182</name>
</gene>
<name>A0AAN7S9H9_9COLE</name>
<dbReference type="Proteomes" id="UP001353858">
    <property type="component" value="Unassembled WGS sequence"/>
</dbReference>
<protein>
    <submittedName>
        <fullName evidence="1">Uncharacterized protein</fullName>
    </submittedName>
</protein>
<proteinExistence type="predicted"/>
<dbReference type="EMBL" id="JARPUR010000003">
    <property type="protein sequence ID" value="KAK4880036.1"/>
    <property type="molecule type" value="Genomic_DNA"/>
</dbReference>
<evidence type="ECO:0000313" key="2">
    <source>
        <dbReference type="Proteomes" id="UP001353858"/>
    </source>
</evidence>